<dbReference type="EMBL" id="DWWJ01000088">
    <property type="protein sequence ID" value="HJC40830.1"/>
    <property type="molecule type" value="Genomic_DNA"/>
</dbReference>
<dbReference type="InterPro" id="IPR001977">
    <property type="entry name" value="Depp_CoAkinase"/>
</dbReference>
<dbReference type="GO" id="GO:0005524">
    <property type="term" value="F:ATP binding"/>
    <property type="evidence" value="ECO:0007669"/>
    <property type="project" value="UniProtKB-UniRule"/>
</dbReference>
<evidence type="ECO:0000313" key="6">
    <source>
        <dbReference type="Proteomes" id="UP000823882"/>
    </source>
</evidence>
<keyword evidence="2 3" id="KW-0067">ATP-binding</keyword>
<keyword evidence="3" id="KW-0173">Coenzyme A biosynthesis</keyword>
<dbReference type="GO" id="GO:0005737">
    <property type="term" value="C:cytoplasm"/>
    <property type="evidence" value="ECO:0007669"/>
    <property type="project" value="UniProtKB-SubCell"/>
</dbReference>
<evidence type="ECO:0000256" key="3">
    <source>
        <dbReference type="HAMAP-Rule" id="MF_00376"/>
    </source>
</evidence>
<keyword evidence="3 5" id="KW-0418">Kinase</keyword>
<reference evidence="5" key="2">
    <citation type="submission" date="2021-04" db="EMBL/GenBank/DDBJ databases">
        <authorList>
            <person name="Gilroy R."/>
        </authorList>
    </citation>
    <scope>NUCLEOTIDE SEQUENCE</scope>
    <source>
        <strain evidence="5">CHK186-1790</strain>
    </source>
</reference>
<reference evidence="5" key="1">
    <citation type="journal article" date="2021" name="PeerJ">
        <title>Extensive microbial diversity within the chicken gut microbiome revealed by metagenomics and culture.</title>
        <authorList>
            <person name="Gilroy R."/>
            <person name="Ravi A."/>
            <person name="Getino M."/>
            <person name="Pursley I."/>
            <person name="Horton D.L."/>
            <person name="Alikhan N.F."/>
            <person name="Baker D."/>
            <person name="Gharbi K."/>
            <person name="Hall N."/>
            <person name="Watson M."/>
            <person name="Adriaenssens E.M."/>
            <person name="Foster-Nyarko E."/>
            <person name="Jarju S."/>
            <person name="Secka A."/>
            <person name="Antonio M."/>
            <person name="Oren A."/>
            <person name="Chaudhuri R.R."/>
            <person name="La Ragione R."/>
            <person name="Hildebrand F."/>
            <person name="Pallen M.J."/>
        </authorList>
    </citation>
    <scope>NUCLEOTIDE SEQUENCE</scope>
    <source>
        <strain evidence="5">CHK186-1790</strain>
    </source>
</reference>
<proteinExistence type="inferred from homology"/>
<gene>
    <name evidence="3 5" type="primary">coaE</name>
    <name evidence="5" type="ORF">H9701_04680</name>
</gene>
<accession>A0A9D2T0P1</accession>
<name>A0A9D2T0P1_9FIRM</name>
<dbReference type="Gene3D" id="3.40.50.300">
    <property type="entry name" value="P-loop containing nucleotide triphosphate hydrolases"/>
    <property type="match status" value="1"/>
</dbReference>
<comment type="pathway">
    <text evidence="3">Cofactor biosynthesis; coenzyme A biosynthesis; CoA from (R)-pantothenate: step 5/5.</text>
</comment>
<keyword evidence="3 5" id="KW-0808">Transferase</keyword>
<dbReference type="InterPro" id="IPR027417">
    <property type="entry name" value="P-loop_NTPase"/>
</dbReference>
<dbReference type="HAMAP" id="MF_00376">
    <property type="entry name" value="Dephospho_CoA_kinase"/>
    <property type="match status" value="1"/>
</dbReference>
<comment type="subcellular location">
    <subcellularLocation>
        <location evidence="3">Cytoplasm</location>
    </subcellularLocation>
</comment>
<dbReference type="EC" id="2.7.1.24" evidence="3 4"/>
<sequence>MKIIGITGPTGAGKTTALGALRELGAWMIDADEVYHRLLEESAPLREALTARFGDIQDKSGKIDRKKLGSVVFGDPTALSDLNAITHRFIGEEIDRQLSAARAEDRSAAAIDAIALIESGLGDRCDAVVGVIAPAELRVRRIMAREGIPEDYAWKRVNAQQGEEFFRTHCDYLLENTEHDTPEAFRARALVLFTDILS</sequence>
<dbReference type="Pfam" id="PF01121">
    <property type="entry name" value="CoaE"/>
    <property type="match status" value="1"/>
</dbReference>
<keyword evidence="3" id="KW-0963">Cytoplasm</keyword>
<comment type="similarity">
    <text evidence="3">Belongs to the CoaE family.</text>
</comment>
<feature type="binding site" evidence="3">
    <location>
        <begin position="11"/>
        <end position="16"/>
    </location>
    <ligand>
        <name>ATP</name>
        <dbReference type="ChEBI" id="CHEBI:30616"/>
    </ligand>
</feature>
<protein>
    <recommendedName>
        <fullName evidence="3 4">Dephospho-CoA kinase</fullName>
        <ecNumber evidence="3 4">2.7.1.24</ecNumber>
    </recommendedName>
    <alternativeName>
        <fullName evidence="3">Dephosphocoenzyme A kinase</fullName>
    </alternativeName>
</protein>
<dbReference type="CDD" id="cd02022">
    <property type="entry name" value="DPCK"/>
    <property type="match status" value="1"/>
</dbReference>
<evidence type="ECO:0000313" key="5">
    <source>
        <dbReference type="EMBL" id="HJC40830.1"/>
    </source>
</evidence>
<dbReference type="PANTHER" id="PTHR10695">
    <property type="entry name" value="DEPHOSPHO-COA KINASE-RELATED"/>
    <property type="match status" value="1"/>
</dbReference>
<evidence type="ECO:0000256" key="2">
    <source>
        <dbReference type="ARBA" id="ARBA00022840"/>
    </source>
</evidence>
<dbReference type="NCBIfam" id="TIGR00152">
    <property type="entry name" value="dephospho-CoA kinase"/>
    <property type="match status" value="1"/>
</dbReference>
<dbReference type="PROSITE" id="PS51219">
    <property type="entry name" value="DPCK"/>
    <property type="match status" value="1"/>
</dbReference>
<comment type="caution">
    <text evidence="5">The sequence shown here is derived from an EMBL/GenBank/DDBJ whole genome shotgun (WGS) entry which is preliminary data.</text>
</comment>
<organism evidence="5 6">
    <name type="scientific">Candidatus Intestinimonas pullistercoris</name>
    <dbReference type="NCBI Taxonomy" id="2838623"/>
    <lineage>
        <taxon>Bacteria</taxon>
        <taxon>Bacillati</taxon>
        <taxon>Bacillota</taxon>
        <taxon>Clostridia</taxon>
        <taxon>Eubacteriales</taxon>
        <taxon>Intestinimonas</taxon>
    </lineage>
</organism>
<dbReference type="PANTHER" id="PTHR10695:SF46">
    <property type="entry name" value="BIFUNCTIONAL COENZYME A SYNTHASE-RELATED"/>
    <property type="match status" value="1"/>
</dbReference>
<dbReference type="GO" id="GO:0004140">
    <property type="term" value="F:dephospho-CoA kinase activity"/>
    <property type="evidence" value="ECO:0007669"/>
    <property type="project" value="UniProtKB-UniRule"/>
</dbReference>
<dbReference type="AlphaFoldDB" id="A0A9D2T0P1"/>
<comment type="function">
    <text evidence="3">Catalyzes the phosphorylation of the 3'-hydroxyl group of dephosphocoenzyme A to form coenzyme A.</text>
</comment>
<dbReference type="SUPFAM" id="SSF52540">
    <property type="entry name" value="P-loop containing nucleoside triphosphate hydrolases"/>
    <property type="match status" value="1"/>
</dbReference>
<dbReference type="GO" id="GO:0015937">
    <property type="term" value="P:coenzyme A biosynthetic process"/>
    <property type="evidence" value="ECO:0007669"/>
    <property type="project" value="UniProtKB-UniRule"/>
</dbReference>
<dbReference type="Proteomes" id="UP000823882">
    <property type="component" value="Unassembled WGS sequence"/>
</dbReference>
<evidence type="ECO:0000256" key="4">
    <source>
        <dbReference type="NCBIfam" id="TIGR00152"/>
    </source>
</evidence>
<keyword evidence="1 3" id="KW-0547">Nucleotide-binding</keyword>
<evidence type="ECO:0000256" key="1">
    <source>
        <dbReference type="ARBA" id="ARBA00022741"/>
    </source>
</evidence>
<comment type="catalytic activity">
    <reaction evidence="3">
        <text>3'-dephospho-CoA + ATP = ADP + CoA + H(+)</text>
        <dbReference type="Rhea" id="RHEA:18245"/>
        <dbReference type="ChEBI" id="CHEBI:15378"/>
        <dbReference type="ChEBI" id="CHEBI:30616"/>
        <dbReference type="ChEBI" id="CHEBI:57287"/>
        <dbReference type="ChEBI" id="CHEBI:57328"/>
        <dbReference type="ChEBI" id="CHEBI:456216"/>
        <dbReference type="EC" id="2.7.1.24"/>
    </reaction>
</comment>